<dbReference type="InterPro" id="IPR006091">
    <property type="entry name" value="Acyl-CoA_Oxase/DH_mid-dom"/>
</dbReference>
<dbReference type="InterPro" id="IPR013786">
    <property type="entry name" value="AcylCoA_DH/ox_N"/>
</dbReference>
<organism evidence="11 12">
    <name type="scientific">Mageeibacillus indolicus</name>
    <dbReference type="NCBI Taxonomy" id="884684"/>
    <lineage>
        <taxon>Bacteria</taxon>
        <taxon>Bacillati</taxon>
        <taxon>Bacillota</taxon>
        <taxon>Clostridia</taxon>
        <taxon>Eubacteriales</taxon>
        <taxon>Oscillospiraceae</taxon>
        <taxon>Mageeibacillus</taxon>
    </lineage>
</organism>
<evidence type="ECO:0000256" key="1">
    <source>
        <dbReference type="ARBA" id="ARBA00001974"/>
    </source>
</evidence>
<dbReference type="PANTHER" id="PTHR43884">
    <property type="entry name" value="ACYL-COA DEHYDROGENASE"/>
    <property type="match status" value="1"/>
</dbReference>
<feature type="coiled-coil region" evidence="7">
    <location>
        <begin position="3"/>
        <end position="30"/>
    </location>
</feature>
<dbReference type="Proteomes" id="UP000236394">
    <property type="component" value="Unassembled WGS sequence"/>
</dbReference>
<evidence type="ECO:0000256" key="5">
    <source>
        <dbReference type="ARBA" id="ARBA00023002"/>
    </source>
</evidence>
<dbReference type="GO" id="GO:0050660">
    <property type="term" value="F:flavin adenine dinucleotide binding"/>
    <property type="evidence" value="ECO:0007669"/>
    <property type="project" value="InterPro"/>
</dbReference>
<dbReference type="SUPFAM" id="SSF56645">
    <property type="entry name" value="Acyl-CoA dehydrogenase NM domain-like"/>
    <property type="match status" value="1"/>
</dbReference>
<dbReference type="InterPro" id="IPR037069">
    <property type="entry name" value="AcylCoA_DH/ox_N_sf"/>
</dbReference>
<dbReference type="Gene3D" id="2.40.110.10">
    <property type="entry name" value="Butyryl-CoA Dehydrogenase, subunit A, domain 2"/>
    <property type="match status" value="1"/>
</dbReference>
<sequence length="379" mass="41130">MIFTEQQEMIRQLARQIAEQELTKEVLDEVEASGVFPEEILRKFAKAGLFAIKVPRDLGGAGGNNVTYMMVMEEISKISAIASIYVSTANSLSSGPLLISGTKDQIQKYLLPIASGEKKVCFALTEPGAGSDPNSMTTSAVLDGDHYVLNGRKCFITQAPLADYAVVYARTDATKGVKGITAFVVDMKAPGVTCGKPEDKMGIIGCATSDIIFEDVKVPVEDRLGAEGMGFINAMKTLDVGRLGVAAQSIGVAGGALELSIQYAKERKQFGKPIAKFQAISFMLAEMATKLEAARQLTYHAAELKDRNDKNAGRYCSMAKLYASEVCNEICAKAVQIHGGYGFIKDYKVERMYRDCRVFTIYEGTSQVQQIVISNSLLK</sequence>
<dbReference type="RefSeq" id="WP_102892179.1">
    <property type="nucleotide sequence ID" value="NZ_NBZD01000001.1"/>
</dbReference>
<evidence type="ECO:0000259" key="8">
    <source>
        <dbReference type="Pfam" id="PF00441"/>
    </source>
</evidence>
<keyword evidence="7" id="KW-0175">Coiled coil</keyword>
<evidence type="ECO:0000259" key="10">
    <source>
        <dbReference type="Pfam" id="PF02771"/>
    </source>
</evidence>
<proteinExistence type="inferred from homology"/>
<dbReference type="InterPro" id="IPR036250">
    <property type="entry name" value="AcylCo_DH-like_C"/>
</dbReference>
<dbReference type="InterPro" id="IPR046373">
    <property type="entry name" value="Acyl-CoA_Oxase/DH_mid-dom_sf"/>
</dbReference>
<comment type="cofactor">
    <cofactor evidence="1 6">
        <name>FAD</name>
        <dbReference type="ChEBI" id="CHEBI:57692"/>
    </cofactor>
</comment>
<accession>A0A2J8B3U9</accession>
<comment type="similarity">
    <text evidence="2 6">Belongs to the acyl-CoA dehydrogenase family.</text>
</comment>
<keyword evidence="3 6" id="KW-0285">Flavoprotein</keyword>
<feature type="domain" description="Acyl-CoA dehydrogenase/oxidase C-terminal" evidence="8">
    <location>
        <begin position="228"/>
        <end position="377"/>
    </location>
</feature>
<evidence type="ECO:0000256" key="6">
    <source>
        <dbReference type="RuleBase" id="RU362125"/>
    </source>
</evidence>
<dbReference type="Pfam" id="PF02771">
    <property type="entry name" value="Acyl-CoA_dh_N"/>
    <property type="match status" value="1"/>
</dbReference>
<comment type="caution">
    <text evidence="11">The sequence shown here is derived from an EMBL/GenBank/DDBJ whole genome shotgun (WGS) entry which is preliminary data.</text>
</comment>
<dbReference type="FunFam" id="1.10.540.10:FF:000002">
    <property type="entry name" value="Acyl-CoA dehydrogenase FadE19"/>
    <property type="match status" value="1"/>
</dbReference>
<evidence type="ECO:0000259" key="9">
    <source>
        <dbReference type="Pfam" id="PF02770"/>
    </source>
</evidence>
<keyword evidence="5 6" id="KW-0560">Oxidoreductase</keyword>
<evidence type="ECO:0000313" key="11">
    <source>
        <dbReference type="EMBL" id="PNH19425.1"/>
    </source>
</evidence>
<dbReference type="Pfam" id="PF02770">
    <property type="entry name" value="Acyl-CoA_dh_M"/>
    <property type="match status" value="1"/>
</dbReference>
<dbReference type="PROSITE" id="PS00073">
    <property type="entry name" value="ACYL_COA_DH_2"/>
    <property type="match status" value="1"/>
</dbReference>
<protein>
    <submittedName>
        <fullName evidence="11">Acyl-CoA dehydrogenase</fullName>
    </submittedName>
</protein>
<evidence type="ECO:0000256" key="2">
    <source>
        <dbReference type="ARBA" id="ARBA00009347"/>
    </source>
</evidence>
<name>A0A2J8B3U9_9FIRM</name>
<gene>
    <name evidence="11" type="ORF">B7R76_00625</name>
</gene>
<evidence type="ECO:0000256" key="4">
    <source>
        <dbReference type="ARBA" id="ARBA00022827"/>
    </source>
</evidence>
<dbReference type="Gene3D" id="1.10.540.10">
    <property type="entry name" value="Acyl-CoA dehydrogenase/oxidase, N-terminal domain"/>
    <property type="match status" value="1"/>
</dbReference>
<dbReference type="Pfam" id="PF00441">
    <property type="entry name" value="Acyl-CoA_dh_1"/>
    <property type="match status" value="1"/>
</dbReference>
<feature type="domain" description="Acyl-CoA oxidase/dehydrogenase middle" evidence="9">
    <location>
        <begin position="121"/>
        <end position="216"/>
    </location>
</feature>
<dbReference type="PROSITE" id="PS00072">
    <property type="entry name" value="ACYL_COA_DH_1"/>
    <property type="match status" value="1"/>
</dbReference>
<evidence type="ECO:0000313" key="12">
    <source>
        <dbReference type="Proteomes" id="UP000236394"/>
    </source>
</evidence>
<dbReference type="GO" id="GO:0003995">
    <property type="term" value="F:acyl-CoA dehydrogenase activity"/>
    <property type="evidence" value="ECO:0007669"/>
    <property type="project" value="InterPro"/>
</dbReference>
<reference evidence="12" key="1">
    <citation type="submission" date="2017-04" db="EMBL/GenBank/DDBJ databases">
        <authorList>
            <person name="Bumgarner R.E."/>
            <person name="Fredricks D.N."/>
            <person name="Srinivasan S."/>
        </authorList>
    </citation>
    <scope>NUCLEOTIDE SEQUENCE [LARGE SCALE GENOMIC DNA]</scope>
    <source>
        <strain evidence="12">KA00405</strain>
    </source>
</reference>
<dbReference type="InterPro" id="IPR009075">
    <property type="entry name" value="AcylCo_DH/oxidase_C"/>
</dbReference>
<dbReference type="AlphaFoldDB" id="A0A2J8B3U9"/>
<dbReference type="FunFam" id="2.40.110.10:FF:000001">
    <property type="entry name" value="Acyl-CoA dehydrogenase, mitochondrial"/>
    <property type="match status" value="1"/>
</dbReference>
<evidence type="ECO:0000256" key="7">
    <source>
        <dbReference type="SAM" id="Coils"/>
    </source>
</evidence>
<dbReference type="EMBL" id="NBZD01000001">
    <property type="protein sequence ID" value="PNH19425.1"/>
    <property type="molecule type" value="Genomic_DNA"/>
</dbReference>
<dbReference type="InterPro" id="IPR006089">
    <property type="entry name" value="Acyl-CoA_DH_CS"/>
</dbReference>
<evidence type="ECO:0000256" key="3">
    <source>
        <dbReference type="ARBA" id="ARBA00022630"/>
    </source>
</evidence>
<dbReference type="FunFam" id="1.20.140.10:FF:000004">
    <property type="entry name" value="Acyl-CoA dehydrogenase FadE25"/>
    <property type="match status" value="1"/>
</dbReference>
<dbReference type="InterPro" id="IPR009100">
    <property type="entry name" value="AcylCoA_DH/oxidase_NM_dom_sf"/>
</dbReference>
<dbReference type="PIRSF" id="PIRSF016578">
    <property type="entry name" value="HsaA"/>
    <property type="match status" value="1"/>
</dbReference>
<dbReference type="SUPFAM" id="SSF47203">
    <property type="entry name" value="Acyl-CoA dehydrogenase C-terminal domain-like"/>
    <property type="match status" value="1"/>
</dbReference>
<feature type="domain" description="Acyl-CoA dehydrogenase/oxidase N-terminal" evidence="10">
    <location>
        <begin position="4"/>
        <end position="117"/>
    </location>
</feature>
<keyword evidence="4 6" id="KW-0274">FAD</keyword>
<dbReference type="PANTHER" id="PTHR43884:SF12">
    <property type="entry name" value="ISOVALERYL-COA DEHYDROGENASE, MITOCHONDRIAL-RELATED"/>
    <property type="match status" value="1"/>
</dbReference>
<dbReference type="Gene3D" id="1.20.140.10">
    <property type="entry name" value="Butyryl-CoA Dehydrogenase, subunit A, domain 3"/>
    <property type="match status" value="1"/>
</dbReference>